<dbReference type="Proteomes" id="UP000887575">
    <property type="component" value="Unassembled WGS sequence"/>
</dbReference>
<keyword evidence="2" id="KW-1185">Reference proteome</keyword>
<keyword evidence="1" id="KW-0472">Membrane</keyword>
<dbReference type="WBParaSite" id="MBELARI_LOCUS9806">
    <property type="protein sequence ID" value="MBELARI_LOCUS9806"/>
    <property type="gene ID" value="MBELARI_LOCUS9806"/>
</dbReference>
<reference evidence="3" key="1">
    <citation type="submission" date="2024-02" db="UniProtKB">
        <authorList>
            <consortium name="WormBaseParasite"/>
        </authorList>
    </citation>
    <scope>IDENTIFICATION</scope>
</reference>
<protein>
    <submittedName>
        <fullName evidence="3">Uncharacterized protein</fullName>
    </submittedName>
</protein>
<feature type="transmembrane region" description="Helical" evidence="1">
    <location>
        <begin position="20"/>
        <end position="40"/>
    </location>
</feature>
<proteinExistence type="predicted"/>
<keyword evidence="1" id="KW-0812">Transmembrane</keyword>
<evidence type="ECO:0000256" key="1">
    <source>
        <dbReference type="SAM" id="Phobius"/>
    </source>
</evidence>
<evidence type="ECO:0000313" key="2">
    <source>
        <dbReference type="Proteomes" id="UP000887575"/>
    </source>
</evidence>
<dbReference type="AlphaFoldDB" id="A0AAF3FS05"/>
<keyword evidence="1" id="KW-1133">Transmembrane helix</keyword>
<accession>A0AAF3FS05</accession>
<organism evidence="2 3">
    <name type="scientific">Mesorhabditis belari</name>
    <dbReference type="NCBI Taxonomy" id="2138241"/>
    <lineage>
        <taxon>Eukaryota</taxon>
        <taxon>Metazoa</taxon>
        <taxon>Ecdysozoa</taxon>
        <taxon>Nematoda</taxon>
        <taxon>Chromadorea</taxon>
        <taxon>Rhabditida</taxon>
        <taxon>Rhabditina</taxon>
        <taxon>Rhabditomorpha</taxon>
        <taxon>Rhabditoidea</taxon>
        <taxon>Rhabditidae</taxon>
        <taxon>Mesorhabditinae</taxon>
        <taxon>Mesorhabditis</taxon>
    </lineage>
</organism>
<evidence type="ECO:0000313" key="3">
    <source>
        <dbReference type="WBParaSite" id="MBELARI_LOCUS9806"/>
    </source>
</evidence>
<name>A0AAF3FS05_9BILA</name>
<sequence>MALLTMNVGLLHPHSRRLHVLLMLMSGTACMALLTTNVGITITCMVNSTAVALEAAHSAYDNESVLLMEVTREHEQCHADTAALVVDYGVRWL</sequence>